<evidence type="ECO:0000259" key="2">
    <source>
        <dbReference type="PROSITE" id="PS50405"/>
    </source>
</evidence>
<dbReference type="InterPro" id="IPR040079">
    <property type="entry name" value="Glutathione_S-Trfase"/>
</dbReference>
<feature type="domain" description="GST C-terminal" evidence="2">
    <location>
        <begin position="101"/>
        <end position="257"/>
    </location>
</feature>
<dbReference type="SFLD" id="SFLDS00019">
    <property type="entry name" value="Glutathione_Transferase_(cytos"/>
    <property type="match status" value="1"/>
</dbReference>
<dbReference type="Gene3D" id="1.20.1050.10">
    <property type="match status" value="1"/>
</dbReference>
<keyword evidence="3" id="KW-0808">Transferase</keyword>
<dbReference type="CDD" id="cd00570">
    <property type="entry name" value="GST_N_family"/>
    <property type="match status" value="1"/>
</dbReference>
<organism evidence="3 4">
    <name type="scientific">Parazoarcus communis</name>
    <dbReference type="NCBI Taxonomy" id="41977"/>
    <lineage>
        <taxon>Bacteria</taxon>
        <taxon>Pseudomonadati</taxon>
        <taxon>Pseudomonadota</taxon>
        <taxon>Betaproteobacteria</taxon>
        <taxon>Rhodocyclales</taxon>
        <taxon>Zoogloeaceae</taxon>
        <taxon>Parazoarcus</taxon>
    </lineage>
</organism>
<dbReference type="AlphaFoldDB" id="A0A2U8H693"/>
<evidence type="ECO:0000313" key="3">
    <source>
        <dbReference type="EMBL" id="AWI80676.1"/>
    </source>
</evidence>
<dbReference type="InterPro" id="IPR004046">
    <property type="entry name" value="GST_C"/>
</dbReference>
<evidence type="ECO:0000313" key="4">
    <source>
        <dbReference type="Proteomes" id="UP000244902"/>
    </source>
</evidence>
<accession>A0A2U8H693</accession>
<proteinExistence type="predicted"/>
<name>A0A2U8H693_9RHOO</name>
<dbReference type="RefSeq" id="WP_108974463.1">
    <property type="nucleotide sequence ID" value="NZ_CP022188.1"/>
</dbReference>
<dbReference type="GO" id="GO:0016740">
    <property type="term" value="F:transferase activity"/>
    <property type="evidence" value="ECO:0007669"/>
    <property type="project" value="UniProtKB-KW"/>
</dbReference>
<dbReference type="PANTHER" id="PTHR44051">
    <property type="entry name" value="GLUTATHIONE S-TRANSFERASE-RELATED"/>
    <property type="match status" value="1"/>
</dbReference>
<dbReference type="Gene3D" id="3.40.30.10">
    <property type="entry name" value="Glutaredoxin"/>
    <property type="match status" value="1"/>
</dbReference>
<dbReference type="InterPro" id="IPR004045">
    <property type="entry name" value="Glutathione_S-Trfase_N"/>
</dbReference>
<dbReference type="InterPro" id="IPR036249">
    <property type="entry name" value="Thioredoxin-like_sf"/>
</dbReference>
<dbReference type="EMBL" id="CP022188">
    <property type="protein sequence ID" value="AWI80676.1"/>
    <property type="molecule type" value="Genomic_DNA"/>
</dbReference>
<dbReference type="Pfam" id="PF13409">
    <property type="entry name" value="GST_N_2"/>
    <property type="match status" value="1"/>
</dbReference>
<dbReference type="PANTHER" id="PTHR44051:SF8">
    <property type="entry name" value="GLUTATHIONE S-TRANSFERASE GSTA"/>
    <property type="match status" value="1"/>
</dbReference>
<dbReference type="Pfam" id="PF00043">
    <property type="entry name" value="GST_C"/>
    <property type="match status" value="1"/>
</dbReference>
<dbReference type="OrthoDB" id="9797500at2"/>
<evidence type="ECO:0000259" key="1">
    <source>
        <dbReference type="PROSITE" id="PS50404"/>
    </source>
</evidence>
<sequence>MPVLKTDAPEVLKLEGLHLYHANLSNCSMRVRMLLDEKGLEWSSHLVDLGRQENLKDWYFRINPKGLVPALVDNGIPVTESNDILFYLEKKFPQPSFTPGNPDECESMHEWVDLASRIHVKAIKTYVYGSIGGATKRRSDMARYAEIEPDKELVAFHQKTLDGIPKEEVAAAVALLKSVFARMEARLSKHEYLAGEQMSLADFAWVPQHVLLSRIGFDFSPYPCIEAWAHRISKRPAFKTAITDRLPTIPMWLMMPVMKFSSWWRERFSG</sequence>
<dbReference type="SFLD" id="SFLDG00358">
    <property type="entry name" value="Main_(cytGST)"/>
    <property type="match status" value="1"/>
</dbReference>
<feature type="domain" description="GST N-terminal" evidence="1">
    <location>
        <begin position="15"/>
        <end position="96"/>
    </location>
</feature>
<reference evidence="3 4" key="1">
    <citation type="submission" date="2017-06" db="EMBL/GenBank/DDBJ databases">
        <title>Azoarcus sp. TSNA42 complete genome sequence.</title>
        <authorList>
            <person name="Woo J.-H."/>
            <person name="Kim H.-S."/>
        </authorList>
    </citation>
    <scope>NUCLEOTIDE SEQUENCE [LARGE SCALE GENOMIC DNA]</scope>
    <source>
        <strain evidence="3 4">TSNA42</strain>
    </source>
</reference>
<dbReference type="Proteomes" id="UP000244902">
    <property type="component" value="Chromosome"/>
</dbReference>
<dbReference type="InterPro" id="IPR036282">
    <property type="entry name" value="Glutathione-S-Trfase_C_sf"/>
</dbReference>
<protein>
    <submittedName>
        <fullName evidence="3">Glutathione S-transferase</fullName>
    </submittedName>
</protein>
<dbReference type="InterPro" id="IPR010987">
    <property type="entry name" value="Glutathione-S-Trfase_C-like"/>
</dbReference>
<dbReference type="SUPFAM" id="SSF47616">
    <property type="entry name" value="GST C-terminal domain-like"/>
    <property type="match status" value="1"/>
</dbReference>
<dbReference type="PROSITE" id="PS50404">
    <property type="entry name" value="GST_NTER"/>
    <property type="match status" value="1"/>
</dbReference>
<dbReference type="SUPFAM" id="SSF52833">
    <property type="entry name" value="Thioredoxin-like"/>
    <property type="match status" value="1"/>
</dbReference>
<dbReference type="PROSITE" id="PS50405">
    <property type="entry name" value="GST_CTER"/>
    <property type="match status" value="1"/>
</dbReference>
<gene>
    <name evidence="3" type="ORF">CEW87_15660</name>
</gene>